<proteinExistence type="inferred from homology"/>
<comment type="similarity">
    <text evidence="1">Belongs to the Skp family.</text>
</comment>
<dbReference type="EMBL" id="JAVIKH010000004">
    <property type="protein sequence ID" value="MDX8335759.1"/>
    <property type="molecule type" value="Genomic_DNA"/>
</dbReference>
<evidence type="ECO:0000256" key="3">
    <source>
        <dbReference type="SAM" id="Coils"/>
    </source>
</evidence>
<evidence type="ECO:0000313" key="5">
    <source>
        <dbReference type="Proteomes" id="UP001279681"/>
    </source>
</evidence>
<dbReference type="RefSeq" id="WP_320313164.1">
    <property type="nucleotide sequence ID" value="NZ_JAVIKH010000004.1"/>
</dbReference>
<feature type="coiled-coil region" evidence="3">
    <location>
        <begin position="38"/>
        <end position="65"/>
    </location>
</feature>
<dbReference type="Pfam" id="PF03938">
    <property type="entry name" value="OmpH"/>
    <property type="match status" value="1"/>
</dbReference>
<keyword evidence="2" id="KW-0732">Signal</keyword>
<evidence type="ECO:0000313" key="4">
    <source>
        <dbReference type="EMBL" id="MDX8335759.1"/>
    </source>
</evidence>
<dbReference type="Proteomes" id="UP001279681">
    <property type="component" value="Unassembled WGS sequence"/>
</dbReference>
<accession>A0ABU4W8D6</accession>
<keyword evidence="3" id="KW-0175">Coiled coil</keyword>
<dbReference type="SUPFAM" id="SSF111384">
    <property type="entry name" value="OmpH-like"/>
    <property type="match status" value="1"/>
</dbReference>
<gene>
    <name evidence="4" type="ORF">RFV38_04445</name>
</gene>
<dbReference type="SMART" id="SM00935">
    <property type="entry name" value="OmpH"/>
    <property type="match status" value="1"/>
</dbReference>
<evidence type="ECO:0000256" key="2">
    <source>
        <dbReference type="ARBA" id="ARBA00022729"/>
    </source>
</evidence>
<organism evidence="4 5">
    <name type="scientific">Candidatus Cetobacterium colombiensis</name>
    <dbReference type="NCBI Taxonomy" id="3073100"/>
    <lineage>
        <taxon>Bacteria</taxon>
        <taxon>Fusobacteriati</taxon>
        <taxon>Fusobacteriota</taxon>
        <taxon>Fusobacteriia</taxon>
        <taxon>Fusobacteriales</taxon>
        <taxon>Fusobacteriaceae</taxon>
        <taxon>Cetobacterium</taxon>
    </lineage>
</organism>
<dbReference type="InterPro" id="IPR005632">
    <property type="entry name" value="Chaperone_Skp"/>
</dbReference>
<dbReference type="PANTHER" id="PTHR35089">
    <property type="entry name" value="CHAPERONE PROTEIN SKP"/>
    <property type="match status" value="1"/>
</dbReference>
<keyword evidence="5" id="KW-1185">Reference proteome</keyword>
<dbReference type="PANTHER" id="PTHR35089:SF1">
    <property type="entry name" value="CHAPERONE PROTEIN SKP"/>
    <property type="match status" value="1"/>
</dbReference>
<dbReference type="InterPro" id="IPR024930">
    <property type="entry name" value="Skp_dom_sf"/>
</dbReference>
<reference evidence="5" key="1">
    <citation type="submission" date="2023-07" db="EMBL/GenBank/DDBJ databases">
        <authorList>
            <person name="Colorado M.A."/>
            <person name="Villamil L.M."/>
            <person name="Melo J.F."/>
            <person name="Rodriguez J.A."/>
            <person name="Ruiz R.Y."/>
        </authorList>
    </citation>
    <scope>NUCLEOTIDE SEQUENCE [LARGE SCALE GENOMIC DNA]</scope>
    <source>
        <strain evidence="5">C33</strain>
    </source>
</reference>
<evidence type="ECO:0000256" key="1">
    <source>
        <dbReference type="ARBA" id="ARBA00009091"/>
    </source>
</evidence>
<dbReference type="Gene3D" id="3.30.910.20">
    <property type="entry name" value="Skp domain"/>
    <property type="match status" value="1"/>
</dbReference>
<protein>
    <submittedName>
        <fullName evidence="4">OmpH family outer membrane protein</fullName>
    </submittedName>
</protein>
<sequence>MNVLFLLLFMTTSAFALNIGVIDSEYIFSQYNKRFEMEEKLENKRLELNSEIEGLRQNLLDQEKIIKSKSKITENDKKKLLDLKKQFQEKIELSEKIFQEDQQNFIYDIKFEIDSVAILIGKQKNLEMVIEKSATIYGGVDLTEDVINFLNNKESYKLDTTNLLKKQL</sequence>
<name>A0ABU4W8D6_9FUSO</name>
<comment type="caution">
    <text evidence="4">The sequence shown here is derived from an EMBL/GenBank/DDBJ whole genome shotgun (WGS) entry which is preliminary data.</text>
</comment>